<dbReference type="PRINTS" id="PR00344">
    <property type="entry name" value="BCTRLSENSOR"/>
</dbReference>
<dbReference type="Gene3D" id="3.30.565.10">
    <property type="entry name" value="Histidine kinase-like ATPase, C-terminal domain"/>
    <property type="match status" value="1"/>
</dbReference>
<evidence type="ECO:0000259" key="10">
    <source>
        <dbReference type="SMART" id="SM00304"/>
    </source>
</evidence>
<evidence type="ECO:0000259" key="11">
    <source>
        <dbReference type="SMART" id="SM00387"/>
    </source>
</evidence>
<evidence type="ECO:0000256" key="6">
    <source>
        <dbReference type="ARBA" id="ARBA00022777"/>
    </source>
</evidence>
<dbReference type="PANTHER" id="PTHR43065:SF50">
    <property type="entry name" value="HISTIDINE KINASE"/>
    <property type="match status" value="1"/>
</dbReference>
<accession>A0ABS3FX10</accession>
<evidence type="ECO:0000256" key="8">
    <source>
        <dbReference type="SAM" id="Coils"/>
    </source>
</evidence>
<keyword evidence="13" id="KW-1185">Reference proteome</keyword>
<dbReference type="SUPFAM" id="SSF55874">
    <property type="entry name" value="ATPase domain of HSP90 chaperone/DNA topoisomerase II/histidine kinase"/>
    <property type="match status" value="1"/>
</dbReference>
<keyword evidence="8" id="KW-0175">Coiled coil</keyword>
<evidence type="ECO:0000256" key="4">
    <source>
        <dbReference type="ARBA" id="ARBA00022553"/>
    </source>
</evidence>
<dbReference type="InterPro" id="IPR003660">
    <property type="entry name" value="HAMP_dom"/>
</dbReference>
<evidence type="ECO:0000256" key="5">
    <source>
        <dbReference type="ARBA" id="ARBA00022679"/>
    </source>
</evidence>
<dbReference type="InterPro" id="IPR036890">
    <property type="entry name" value="HATPase_C_sf"/>
</dbReference>
<proteinExistence type="predicted"/>
<evidence type="ECO:0000256" key="2">
    <source>
        <dbReference type="ARBA" id="ARBA00004370"/>
    </source>
</evidence>
<comment type="caution">
    <text evidence="12">The sequence shown here is derived from an EMBL/GenBank/DDBJ whole genome shotgun (WGS) entry which is preliminary data.</text>
</comment>
<keyword evidence="6" id="KW-0418">Kinase</keyword>
<keyword evidence="7" id="KW-0902">Two-component regulatory system</keyword>
<dbReference type="Gene3D" id="1.10.287.130">
    <property type="match status" value="1"/>
</dbReference>
<dbReference type="EMBL" id="JAFLQW010000573">
    <property type="protein sequence ID" value="MBO0351660.1"/>
    <property type="molecule type" value="Genomic_DNA"/>
</dbReference>
<evidence type="ECO:0000256" key="9">
    <source>
        <dbReference type="SAM" id="Phobius"/>
    </source>
</evidence>
<dbReference type="Pfam" id="PF02518">
    <property type="entry name" value="HATPase_c"/>
    <property type="match status" value="1"/>
</dbReference>
<dbReference type="InterPro" id="IPR036097">
    <property type="entry name" value="HisK_dim/P_sf"/>
</dbReference>
<keyword evidence="4" id="KW-0597">Phosphoprotein</keyword>
<keyword evidence="9" id="KW-0812">Transmembrane</keyword>
<evidence type="ECO:0000256" key="7">
    <source>
        <dbReference type="ARBA" id="ARBA00023012"/>
    </source>
</evidence>
<sequence>MQLQQPYEVLETRQQRAIVDPLQIRPVEKSAPNLLEQLKTKIRRLSIKQKIGYGYALTISIALLGTGLGLVVGDRYQNKAKQQLVHAYEQQRILTHLQYEVVTARSYQQGLVASTDQSLWSESKSRNFLAQTQKIKTLLSYLQGLVNTQENSLVTLNESQLQKLWKIQQIAEKSSQDLIQLQTSSSPEFADLSIRLNDSERKKVLAQISQVEAALEALYQELDPTLISANSQEKAAEETFNQAESLRWKITIFSMILSVAIAAMLAYYTSRAIARPIEWVTQVALRTTEQSNYRLRVPILTEDEAGLLATSLNQLISRVEEQLQEIQQAQTQLIQTEKMSSLGQLVAGIAHEINNPINFITGNIEHSNHYIQDILKIVKLYQKEHTNPSSELQELIEDVDLEFVITDLTKMLSSMSIGSERIRQIVLSLRNFSRLDEAEKKRVDIHEGIDSTLLLCNHRLYPHIEVITRYEELDPIECYPAQLNQVFMHLISNAIDALESQPQKASKTSQSPHQIIIQTQKLNERTIQVKIADNGPGIDEAIYNKIFDPFYTTKAPGKGTGLGLSIAYGVVEKHGGKIEVSSEPGKGAEFMITLPIEPLADTLSIQHIRPSVPILNAI</sequence>
<keyword evidence="5" id="KW-0808">Transferase</keyword>
<dbReference type="SMART" id="SM00304">
    <property type="entry name" value="HAMP"/>
    <property type="match status" value="1"/>
</dbReference>
<dbReference type="CDD" id="cd00082">
    <property type="entry name" value="HisKA"/>
    <property type="match status" value="1"/>
</dbReference>
<feature type="domain" description="HAMP" evidence="10">
    <location>
        <begin position="271"/>
        <end position="324"/>
    </location>
</feature>
<reference evidence="12 13" key="1">
    <citation type="submission" date="2021-03" db="EMBL/GenBank/DDBJ databases">
        <title>Metabolic Capacity of the Antarctic Cyanobacterium Phormidium pseudopriestleyi that Sustains Oxygenic Photosynthesis in the Presence of Hydrogen Sulfide.</title>
        <authorList>
            <person name="Lumian J.E."/>
            <person name="Jungblut A.D."/>
            <person name="Dillon M.L."/>
            <person name="Hawes I."/>
            <person name="Doran P.T."/>
            <person name="Mackey T.J."/>
            <person name="Dick G.J."/>
            <person name="Grettenberger C.L."/>
            <person name="Sumner D.Y."/>
        </authorList>
    </citation>
    <scope>NUCLEOTIDE SEQUENCE [LARGE SCALE GENOMIC DNA]</scope>
    <source>
        <strain evidence="12 13">FRX01</strain>
    </source>
</reference>
<protein>
    <recommendedName>
        <fullName evidence="3">histidine kinase</fullName>
        <ecNumber evidence="3">2.7.13.3</ecNumber>
    </recommendedName>
</protein>
<dbReference type="CDD" id="cd06225">
    <property type="entry name" value="HAMP"/>
    <property type="match status" value="1"/>
</dbReference>
<dbReference type="InterPro" id="IPR004358">
    <property type="entry name" value="Sig_transdc_His_kin-like_C"/>
</dbReference>
<feature type="transmembrane region" description="Helical" evidence="9">
    <location>
        <begin position="250"/>
        <end position="268"/>
    </location>
</feature>
<comment type="subcellular location">
    <subcellularLocation>
        <location evidence="2">Membrane</location>
    </subcellularLocation>
</comment>
<dbReference type="EC" id="2.7.13.3" evidence="3"/>
<dbReference type="SMART" id="SM00387">
    <property type="entry name" value="HATPase_c"/>
    <property type="match status" value="1"/>
</dbReference>
<feature type="domain" description="Histidine kinase/HSP90-like ATPase" evidence="11">
    <location>
        <begin position="478"/>
        <end position="598"/>
    </location>
</feature>
<evidence type="ECO:0000256" key="3">
    <source>
        <dbReference type="ARBA" id="ARBA00012438"/>
    </source>
</evidence>
<gene>
    <name evidence="12" type="ORF">J0895_21770</name>
</gene>
<feature type="coiled-coil region" evidence="8">
    <location>
        <begin position="309"/>
        <end position="339"/>
    </location>
</feature>
<keyword evidence="9" id="KW-0472">Membrane</keyword>
<dbReference type="Pfam" id="PF00672">
    <property type="entry name" value="HAMP"/>
    <property type="match status" value="1"/>
</dbReference>
<name>A0ABS3FX10_9CYAN</name>
<dbReference type="SUPFAM" id="SSF47384">
    <property type="entry name" value="Homodimeric domain of signal transducing histidine kinase"/>
    <property type="match status" value="1"/>
</dbReference>
<dbReference type="InterPro" id="IPR003661">
    <property type="entry name" value="HisK_dim/P_dom"/>
</dbReference>
<evidence type="ECO:0000256" key="1">
    <source>
        <dbReference type="ARBA" id="ARBA00000085"/>
    </source>
</evidence>
<dbReference type="InterPro" id="IPR003594">
    <property type="entry name" value="HATPase_dom"/>
</dbReference>
<dbReference type="Proteomes" id="UP000664844">
    <property type="component" value="Unassembled WGS sequence"/>
</dbReference>
<feature type="transmembrane region" description="Helical" evidence="9">
    <location>
        <begin position="53"/>
        <end position="73"/>
    </location>
</feature>
<evidence type="ECO:0000313" key="12">
    <source>
        <dbReference type="EMBL" id="MBO0351660.1"/>
    </source>
</evidence>
<dbReference type="Gene3D" id="6.10.340.10">
    <property type="match status" value="1"/>
</dbReference>
<dbReference type="RefSeq" id="WP_207090094.1">
    <property type="nucleotide sequence ID" value="NZ_JAFLQW010000573.1"/>
</dbReference>
<comment type="catalytic activity">
    <reaction evidence="1">
        <text>ATP + protein L-histidine = ADP + protein N-phospho-L-histidine.</text>
        <dbReference type="EC" id="2.7.13.3"/>
    </reaction>
</comment>
<evidence type="ECO:0000313" key="13">
    <source>
        <dbReference type="Proteomes" id="UP000664844"/>
    </source>
</evidence>
<keyword evidence="9" id="KW-1133">Transmembrane helix</keyword>
<dbReference type="PANTHER" id="PTHR43065">
    <property type="entry name" value="SENSOR HISTIDINE KINASE"/>
    <property type="match status" value="1"/>
</dbReference>
<organism evidence="12 13">
    <name type="scientific">Phormidium pseudopriestleyi FRX01</name>
    <dbReference type="NCBI Taxonomy" id="1759528"/>
    <lineage>
        <taxon>Bacteria</taxon>
        <taxon>Bacillati</taxon>
        <taxon>Cyanobacteriota</taxon>
        <taxon>Cyanophyceae</taxon>
        <taxon>Oscillatoriophycideae</taxon>
        <taxon>Oscillatoriales</taxon>
        <taxon>Oscillatoriaceae</taxon>
        <taxon>Phormidium</taxon>
    </lineage>
</organism>